<dbReference type="Proteomes" id="UP001140560">
    <property type="component" value="Unassembled WGS sequence"/>
</dbReference>
<evidence type="ECO:0000256" key="1">
    <source>
        <dbReference type="SAM" id="MobiDB-lite"/>
    </source>
</evidence>
<dbReference type="OrthoDB" id="3684119at2759"/>
<evidence type="ECO:0000313" key="2">
    <source>
        <dbReference type="EMBL" id="KAJ4365860.1"/>
    </source>
</evidence>
<feature type="compositionally biased region" description="Low complexity" evidence="1">
    <location>
        <begin position="324"/>
        <end position="348"/>
    </location>
</feature>
<evidence type="ECO:0000313" key="3">
    <source>
        <dbReference type="Proteomes" id="UP001140560"/>
    </source>
</evidence>
<dbReference type="AlphaFoldDB" id="A0A9W8Y381"/>
<gene>
    <name evidence="2" type="ORF">N0V83_008482</name>
</gene>
<feature type="compositionally biased region" description="Polar residues" evidence="1">
    <location>
        <begin position="55"/>
        <end position="66"/>
    </location>
</feature>
<feature type="region of interest" description="Disordered" evidence="1">
    <location>
        <begin position="274"/>
        <end position="368"/>
    </location>
</feature>
<feature type="compositionally biased region" description="Basic and acidic residues" evidence="1">
    <location>
        <begin position="1"/>
        <end position="11"/>
    </location>
</feature>
<protein>
    <submittedName>
        <fullName evidence="2">Uncharacterized protein</fullName>
    </submittedName>
</protein>
<sequence length="410" mass="45229">MASPKPSKEYKVGTPSKPSPAAKATGWLKKVTSRREVFRPDFSFDVPSSRRSCDRTPQISPRTSVSMPFLTIEKETVKRKRIDSSDTEMALDFACPSGNACPCSKYLQTTPQTPPRGDPAPRLARCRANTSPPRPKIITEDAHAAHPGRLIDFASPSPSSEYKLRIGTRAYHEYLSTSLRRKSFPNNDGGAAKRHGKEMKMLAKLDRELDTTAAKEFVESKAKAEATKDSSKQRLLAGGWDPGPYFWDLINRAENAVVSGSAAAEKEVAATRVMFGGGSSDSDGDDNDDDDNDDDDNDDDDEFIKQQQAREAPCTLERRDRTQRTSSPRSSPSTSSSKSSAPSTTTDTMLDSSNQGFAGLKRSTSDRSTEAFLAHVRKSAEARKEAEKRWRRYPVFADEVEKGFLSDEPL</sequence>
<proteinExistence type="predicted"/>
<feature type="region of interest" description="Disordered" evidence="1">
    <location>
        <begin position="43"/>
        <end position="67"/>
    </location>
</feature>
<feature type="region of interest" description="Disordered" evidence="1">
    <location>
        <begin position="1"/>
        <end position="27"/>
    </location>
</feature>
<dbReference type="EMBL" id="JAPEUY010000015">
    <property type="protein sequence ID" value="KAJ4365860.1"/>
    <property type="molecule type" value="Genomic_DNA"/>
</dbReference>
<name>A0A9W8Y381_9PLEO</name>
<keyword evidence="3" id="KW-1185">Reference proteome</keyword>
<feature type="region of interest" description="Disordered" evidence="1">
    <location>
        <begin position="109"/>
        <end position="140"/>
    </location>
</feature>
<comment type="caution">
    <text evidence="2">The sequence shown here is derived from an EMBL/GenBank/DDBJ whole genome shotgun (WGS) entry which is preliminary data.</text>
</comment>
<feature type="compositionally biased region" description="Acidic residues" evidence="1">
    <location>
        <begin position="282"/>
        <end position="302"/>
    </location>
</feature>
<organism evidence="2 3">
    <name type="scientific">Neocucurbitaria cava</name>
    <dbReference type="NCBI Taxonomy" id="798079"/>
    <lineage>
        <taxon>Eukaryota</taxon>
        <taxon>Fungi</taxon>
        <taxon>Dikarya</taxon>
        <taxon>Ascomycota</taxon>
        <taxon>Pezizomycotina</taxon>
        <taxon>Dothideomycetes</taxon>
        <taxon>Pleosporomycetidae</taxon>
        <taxon>Pleosporales</taxon>
        <taxon>Pleosporineae</taxon>
        <taxon>Cucurbitariaceae</taxon>
        <taxon>Neocucurbitaria</taxon>
    </lineage>
</organism>
<accession>A0A9W8Y381</accession>
<reference evidence="2" key="1">
    <citation type="submission" date="2022-10" db="EMBL/GenBank/DDBJ databases">
        <title>Tapping the CABI collections for fungal endophytes: first genome assemblies for Collariella, Neodidymelliopsis, Ascochyta clinopodiicola, Didymella pomorum, Didymosphaeria variabile, Neocosmospora piperis and Neocucurbitaria cava.</title>
        <authorList>
            <person name="Hill R."/>
        </authorList>
    </citation>
    <scope>NUCLEOTIDE SEQUENCE</scope>
    <source>
        <strain evidence="2">IMI 356814</strain>
    </source>
</reference>